<organism evidence="1 2">
    <name type="scientific">Cytobacillus gottheilii</name>
    <dbReference type="NCBI Taxonomy" id="859144"/>
    <lineage>
        <taxon>Bacteria</taxon>
        <taxon>Bacillati</taxon>
        <taxon>Bacillota</taxon>
        <taxon>Bacilli</taxon>
        <taxon>Bacillales</taxon>
        <taxon>Bacillaceae</taxon>
        <taxon>Cytobacillus</taxon>
    </lineage>
</organism>
<keyword evidence="2" id="KW-1185">Reference proteome</keyword>
<dbReference type="RefSeq" id="WP_214475952.1">
    <property type="nucleotide sequence ID" value="NZ_CP071709.1"/>
</dbReference>
<proteinExistence type="predicted"/>
<sequence length="58" mass="7071">MSFGKPLFLWVGRLDMWGEWGGDRKERMFDGKTGKIDRKERKFDRKPKLFDRKHKKIS</sequence>
<protein>
    <submittedName>
        <fullName evidence="1">Uncharacterized protein</fullName>
    </submittedName>
</protein>
<evidence type="ECO:0000313" key="2">
    <source>
        <dbReference type="Proteomes" id="UP000679247"/>
    </source>
</evidence>
<dbReference type="EMBL" id="CP071709">
    <property type="protein sequence ID" value="QVY61047.1"/>
    <property type="molecule type" value="Genomic_DNA"/>
</dbReference>
<reference evidence="1 2" key="1">
    <citation type="submission" date="2021-03" db="EMBL/GenBank/DDBJ databases">
        <title>The first data on the complete genome of the tetrodotoxin-producing bacterium.</title>
        <authorList>
            <person name="Melnikova D.I."/>
            <person name="Nijland R."/>
            <person name="Magarlamov T.Y."/>
        </authorList>
    </citation>
    <scope>NUCLEOTIDE SEQUENCE [LARGE SCALE GENOMIC DNA]</scope>
    <source>
        <strain evidence="1 2">1839</strain>
    </source>
</reference>
<evidence type="ECO:0000313" key="1">
    <source>
        <dbReference type="EMBL" id="QVY61047.1"/>
    </source>
</evidence>
<gene>
    <name evidence="1" type="ORF">J1899_19090</name>
</gene>
<dbReference type="Proteomes" id="UP000679247">
    <property type="component" value="Chromosome"/>
</dbReference>
<name>A0ABX8FD35_9BACI</name>
<accession>A0ABX8FD35</accession>